<proteinExistence type="predicted"/>
<protein>
    <submittedName>
        <fullName evidence="1">YqzE-like protein</fullName>
    </submittedName>
</protein>
<dbReference type="Pfam" id="PF14038">
    <property type="entry name" value="YqzE"/>
    <property type="match status" value="1"/>
</dbReference>
<dbReference type="Proteomes" id="UP000184079">
    <property type="component" value="Unassembled WGS sequence"/>
</dbReference>
<evidence type="ECO:0000313" key="2">
    <source>
        <dbReference type="Proteomes" id="UP000184079"/>
    </source>
</evidence>
<keyword evidence="2" id="KW-1185">Reference proteome</keyword>
<dbReference type="InterPro" id="IPR025622">
    <property type="entry name" value="YqzE"/>
</dbReference>
<gene>
    <name evidence="1" type="ORF">SAMN05421807_101254</name>
</gene>
<name>A0A1M5LTC8_9BACI</name>
<dbReference type="RefSeq" id="WP_073004386.1">
    <property type="nucleotide sequence ID" value="NZ_FQXD01000001.1"/>
</dbReference>
<reference evidence="2" key="1">
    <citation type="submission" date="2016-11" db="EMBL/GenBank/DDBJ databases">
        <authorList>
            <person name="Varghese N."/>
            <person name="Submissions S."/>
        </authorList>
    </citation>
    <scope>NUCLEOTIDE SEQUENCE [LARGE SCALE GENOMIC DNA]</scope>
    <source>
        <strain evidence="2">CGMCC 1.6496</strain>
    </source>
</reference>
<dbReference type="OrthoDB" id="2691835at2"/>
<dbReference type="AlphaFoldDB" id="A0A1M5LTC8"/>
<accession>A0A1M5LTC8</accession>
<dbReference type="EMBL" id="FQXD01000001">
    <property type="protein sequence ID" value="SHG68337.1"/>
    <property type="molecule type" value="Genomic_DNA"/>
</dbReference>
<organism evidence="1 2">
    <name type="scientific">Virgibacillus chiguensis</name>
    <dbReference type="NCBI Taxonomy" id="411959"/>
    <lineage>
        <taxon>Bacteria</taxon>
        <taxon>Bacillati</taxon>
        <taxon>Bacillota</taxon>
        <taxon>Bacilli</taxon>
        <taxon>Bacillales</taxon>
        <taxon>Bacillaceae</taxon>
        <taxon>Virgibacillus</taxon>
    </lineage>
</organism>
<sequence length="63" mass="7572">MSAKDYLQFVTEQVVTYLDMPKEKRRHRKETKKSQERLMTNKWFGVIPLALKMLRDTSNKQAK</sequence>
<evidence type="ECO:0000313" key="1">
    <source>
        <dbReference type="EMBL" id="SHG68337.1"/>
    </source>
</evidence>